<dbReference type="EMBL" id="SRXV01000002">
    <property type="protein sequence ID" value="TGY93336.1"/>
    <property type="molecule type" value="Genomic_DNA"/>
</dbReference>
<comment type="caution">
    <text evidence="5">The sequence shown here is derived from an EMBL/GenBank/DDBJ whole genome shotgun (WGS) entry which is preliminary data.</text>
</comment>
<reference evidence="5 6" key="1">
    <citation type="journal article" date="2013" name="Int. J. Syst. Evol. Microbiol.">
        <title>Marinicauda pacifica gen. nov., sp. nov., a prosthecate alphaproteobacterium of the family Hyphomonadaceae isolated from deep seawater.</title>
        <authorList>
            <person name="Zhang X.Y."/>
            <person name="Li G.W."/>
            <person name="Wang C.S."/>
            <person name="Zhang Y.J."/>
            <person name="Xu X.W."/>
            <person name="Li H."/>
            <person name="Liu A."/>
            <person name="Liu C."/>
            <person name="Xie B.B."/>
            <person name="Qin Q.L."/>
            <person name="Xu Z."/>
            <person name="Chen X.L."/>
            <person name="Zhou B.C."/>
            <person name="Zhang Y.Z."/>
        </authorList>
    </citation>
    <scope>NUCLEOTIDE SEQUENCE [LARGE SCALE GENOMIC DNA]</scope>
    <source>
        <strain evidence="5 6">P-1 km-3</strain>
    </source>
</reference>
<dbReference type="InterPro" id="IPR055396">
    <property type="entry name" value="DUF7088"/>
</dbReference>
<keyword evidence="2" id="KW-1133">Transmembrane helix</keyword>
<keyword evidence="1" id="KW-0175">Coiled coil</keyword>
<name>A0A4S2HBP8_9PROT</name>
<evidence type="ECO:0000313" key="5">
    <source>
        <dbReference type="EMBL" id="TGY93336.1"/>
    </source>
</evidence>
<keyword evidence="2" id="KW-0472">Membrane</keyword>
<evidence type="ECO:0000259" key="4">
    <source>
        <dbReference type="Pfam" id="PF23357"/>
    </source>
</evidence>
<evidence type="ECO:0000313" key="6">
    <source>
        <dbReference type="Proteomes" id="UP000305451"/>
    </source>
</evidence>
<dbReference type="AlphaFoldDB" id="A0A4S2HBP8"/>
<keyword evidence="2" id="KW-0812">Transmembrane</keyword>
<dbReference type="InterPro" id="IPR019196">
    <property type="entry name" value="ABC_transp_unknown"/>
</dbReference>
<organism evidence="5 6">
    <name type="scientific">Marinicauda pacifica</name>
    <dbReference type="NCBI Taxonomy" id="1133559"/>
    <lineage>
        <taxon>Bacteria</taxon>
        <taxon>Pseudomonadati</taxon>
        <taxon>Pseudomonadota</taxon>
        <taxon>Alphaproteobacteria</taxon>
        <taxon>Maricaulales</taxon>
        <taxon>Maricaulaceae</taxon>
        <taxon>Marinicauda</taxon>
    </lineage>
</organism>
<keyword evidence="6" id="KW-1185">Reference proteome</keyword>
<accession>A0A4S2HBP8</accession>
<dbReference type="Proteomes" id="UP000305451">
    <property type="component" value="Unassembled WGS sequence"/>
</dbReference>
<dbReference type="Pfam" id="PF23357">
    <property type="entry name" value="DUF7088"/>
    <property type="match status" value="1"/>
</dbReference>
<feature type="domain" description="ABC-type uncharacterised transport system" evidence="3">
    <location>
        <begin position="175"/>
        <end position="453"/>
    </location>
</feature>
<dbReference type="RefSeq" id="WP_135945058.1">
    <property type="nucleotide sequence ID" value="NZ_BMEI01000002.1"/>
</dbReference>
<gene>
    <name evidence="5" type="ORF">E5162_09840</name>
</gene>
<feature type="coiled-coil region" evidence="1">
    <location>
        <begin position="499"/>
        <end position="574"/>
    </location>
</feature>
<evidence type="ECO:0000259" key="3">
    <source>
        <dbReference type="Pfam" id="PF09822"/>
    </source>
</evidence>
<evidence type="ECO:0000256" key="2">
    <source>
        <dbReference type="SAM" id="Phobius"/>
    </source>
</evidence>
<dbReference type="OrthoDB" id="9777219at2"/>
<protein>
    <submittedName>
        <fullName evidence="5">Uncharacterized protein</fullName>
    </submittedName>
</protein>
<proteinExistence type="predicted"/>
<feature type="domain" description="DUF7088" evidence="4">
    <location>
        <begin position="39"/>
        <end position="136"/>
    </location>
</feature>
<evidence type="ECO:0000256" key="1">
    <source>
        <dbReference type="SAM" id="Coils"/>
    </source>
</evidence>
<feature type="transmembrane region" description="Helical" evidence="2">
    <location>
        <begin position="586"/>
        <end position="608"/>
    </location>
</feature>
<dbReference type="Pfam" id="PF09822">
    <property type="entry name" value="ABC_transp_aux"/>
    <property type="match status" value="1"/>
</dbReference>
<sequence length="614" mass="66437">MSAPRFLLVMVAGLLALFAGLNLTAGAVLESWRVDLTERGLYRLSPGTRDVLERLDEPISLDFIYSREEAARYPAIRAYGARVREMLRGLAAESDGMIRLEEIDPEPFSAAEDAAIAAGLDPIPTDDGTQLFFGLIGRNTIDDRATIAFFDPAGEARLEYEIVRVIAELDRARQPRLAVISSLPFEPDAEGRSGNRIVNDLSSTFELIWLDPEFTTLPDADALFLLHPPELSEGQAYLVDQFALSQGRVLAALDPMAHVALKPGPDGLPPLRAERDSALPRLLSGWGAAYDPTVTAMDRAHGLPVQISEGGRARMRAYPLWFSIPPTGMDREFPPVAALSRGVNVGSPGLLAPVEGATTAFAPILSTSAEGARLDADIASGSPSPDELAQRYEPAPDAPLVIAARLSGPLATAFPDGPPAGEIAFDATAHLDRSTRDADIIVIADADWLDPAFYINPDPVQGDQVVADNLSLALNFADALAGDPALVSLRSRSSSARPMTRVETLRSQAEARYLQLQERLTAELAEAEEELASLNRQGQASALSGAGSDETARASALRAQIVDARQRLRDIERGFRVEIDALERSLIVWTVWVPPLLVMLGAVLFLVIRRRRRR</sequence>